<reference evidence="2" key="1">
    <citation type="submission" date="2017-09" db="EMBL/GenBank/DDBJ databases">
        <title>Depth-based differentiation of microbial function through sediment-hosted aquifers and enrichment of novel symbionts in the deep terrestrial subsurface.</title>
        <authorList>
            <person name="Probst A.J."/>
            <person name="Ladd B."/>
            <person name="Jarett J.K."/>
            <person name="Geller-Mcgrath D.E."/>
            <person name="Sieber C.M.K."/>
            <person name="Emerson J.B."/>
            <person name="Anantharaman K."/>
            <person name="Thomas B.C."/>
            <person name="Malmstrom R."/>
            <person name="Stieglmeier M."/>
            <person name="Klingl A."/>
            <person name="Woyke T."/>
            <person name="Ryan C.M."/>
            <person name="Banfield J.F."/>
        </authorList>
    </citation>
    <scope>NUCLEOTIDE SEQUENCE [LARGE SCALE GENOMIC DNA]</scope>
</reference>
<gene>
    <name evidence="1" type="ORF">COU00_00555</name>
</gene>
<sequence>MKFIEIDSLEMISNSFNTESKSILEILNVDTISRVGWRSYFIYEFYNKESQEKYLKNFTNFKNGTLDTKQESQKLEIILQHLTMKILKHKVANKEFLILGIHP</sequence>
<dbReference type="EMBL" id="PFAS01000006">
    <property type="protein sequence ID" value="PIT94154.1"/>
    <property type="molecule type" value="Genomic_DNA"/>
</dbReference>
<evidence type="ECO:0000313" key="1">
    <source>
        <dbReference type="EMBL" id="PIT94154.1"/>
    </source>
</evidence>
<organism evidence="1 2">
    <name type="scientific">Candidatus Falkowbacteria bacterium CG10_big_fil_rev_8_21_14_0_10_43_11</name>
    <dbReference type="NCBI Taxonomy" id="1974568"/>
    <lineage>
        <taxon>Bacteria</taxon>
        <taxon>Candidatus Falkowiibacteriota</taxon>
    </lineage>
</organism>
<protein>
    <submittedName>
        <fullName evidence="1">Uncharacterized protein</fullName>
    </submittedName>
</protein>
<accession>A0A2M6WN38</accession>
<dbReference type="AlphaFoldDB" id="A0A2M6WN38"/>
<evidence type="ECO:0000313" key="2">
    <source>
        <dbReference type="Proteomes" id="UP000229335"/>
    </source>
</evidence>
<proteinExistence type="predicted"/>
<dbReference type="Proteomes" id="UP000229335">
    <property type="component" value="Unassembled WGS sequence"/>
</dbReference>
<comment type="caution">
    <text evidence="1">The sequence shown here is derived from an EMBL/GenBank/DDBJ whole genome shotgun (WGS) entry which is preliminary data.</text>
</comment>
<name>A0A2M6WN38_9BACT</name>